<evidence type="ECO:0000256" key="1">
    <source>
        <dbReference type="ARBA" id="ARBA00010638"/>
    </source>
</evidence>
<dbReference type="GO" id="GO:0046872">
    <property type="term" value="F:metal ion binding"/>
    <property type="evidence" value="ECO:0007669"/>
    <property type="project" value="UniProtKB-KW"/>
</dbReference>
<keyword evidence="3 4" id="KW-0067">ATP-binding</keyword>
<name>A0A521B2I1_9BACT</name>
<dbReference type="Pfam" id="PF01812">
    <property type="entry name" value="5-FTHF_cyc-lig"/>
    <property type="match status" value="1"/>
</dbReference>
<dbReference type="OrthoDB" id="9801938at2"/>
<sequence length="191" mass="21770">MAAGQSKEKLRKRLCSRRARISGADFMGFSREITVELQQQPEYRSASVIHCYVSMNDRREVNTHVLIKMMIEQGKRVVVPVTHFEDERLSHIGLRSFDDLRPNKWGVLEPKSGRQAEPGALDLVIVPMVGGDERGHRIGYGGGYYDRFLKGVSCPTIGLCFEQNIVSCLPTEDYDVPLDKIITEKRIIYRQ</sequence>
<keyword evidence="5" id="KW-0460">Magnesium</keyword>
<dbReference type="PANTHER" id="PTHR23407:SF1">
    <property type="entry name" value="5-FORMYLTETRAHYDROFOLATE CYCLO-LIGASE"/>
    <property type="match status" value="1"/>
</dbReference>
<organism evidence="6 7">
    <name type="scientific">Fodinibius sediminis</name>
    <dbReference type="NCBI Taxonomy" id="1214077"/>
    <lineage>
        <taxon>Bacteria</taxon>
        <taxon>Pseudomonadati</taxon>
        <taxon>Balneolota</taxon>
        <taxon>Balneolia</taxon>
        <taxon>Balneolales</taxon>
        <taxon>Balneolaceae</taxon>
        <taxon>Fodinibius</taxon>
    </lineage>
</organism>
<dbReference type="GO" id="GO:0035999">
    <property type="term" value="P:tetrahydrofolate interconversion"/>
    <property type="evidence" value="ECO:0007669"/>
    <property type="project" value="TreeGrafter"/>
</dbReference>
<feature type="binding site" evidence="4">
    <location>
        <begin position="7"/>
        <end position="11"/>
    </location>
    <ligand>
        <name>ATP</name>
        <dbReference type="ChEBI" id="CHEBI:30616"/>
    </ligand>
</feature>
<evidence type="ECO:0000313" key="7">
    <source>
        <dbReference type="Proteomes" id="UP000317593"/>
    </source>
</evidence>
<dbReference type="GO" id="GO:0005524">
    <property type="term" value="F:ATP binding"/>
    <property type="evidence" value="ECO:0007669"/>
    <property type="project" value="UniProtKB-KW"/>
</dbReference>
<dbReference type="Gene3D" id="3.40.50.10420">
    <property type="entry name" value="NagB/RpiA/CoA transferase-like"/>
    <property type="match status" value="1"/>
</dbReference>
<keyword evidence="6" id="KW-0436">Ligase</keyword>
<dbReference type="PIRSF" id="PIRSF006806">
    <property type="entry name" value="FTHF_cligase"/>
    <property type="match status" value="1"/>
</dbReference>
<dbReference type="GO" id="GO:0030272">
    <property type="term" value="F:5-formyltetrahydrofolate cyclo-ligase activity"/>
    <property type="evidence" value="ECO:0007669"/>
    <property type="project" value="UniProtKB-EC"/>
</dbReference>
<dbReference type="AlphaFoldDB" id="A0A521B2I1"/>
<keyword evidence="2 4" id="KW-0547">Nucleotide-binding</keyword>
<dbReference type="GO" id="GO:0009396">
    <property type="term" value="P:folic acid-containing compound biosynthetic process"/>
    <property type="evidence" value="ECO:0007669"/>
    <property type="project" value="TreeGrafter"/>
</dbReference>
<gene>
    <name evidence="6" type="ORF">SAMN06265218_102117</name>
</gene>
<feature type="binding site" evidence="4">
    <location>
        <position position="60"/>
    </location>
    <ligand>
        <name>substrate</name>
    </ligand>
</feature>
<dbReference type="PANTHER" id="PTHR23407">
    <property type="entry name" value="ATPASE INHIBITOR/5-FORMYLTETRAHYDROFOLATE CYCLO-LIGASE"/>
    <property type="match status" value="1"/>
</dbReference>
<reference evidence="6 7" key="1">
    <citation type="submission" date="2017-05" db="EMBL/GenBank/DDBJ databases">
        <authorList>
            <person name="Varghese N."/>
            <person name="Submissions S."/>
        </authorList>
    </citation>
    <scope>NUCLEOTIDE SEQUENCE [LARGE SCALE GENOMIC DNA]</scope>
    <source>
        <strain evidence="6 7">DSM 21194</strain>
    </source>
</reference>
<accession>A0A521B2I1</accession>
<evidence type="ECO:0000256" key="3">
    <source>
        <dbReference type="ARBA" id="ARBA00022840"/>
    </source>
</evidence>
<protein>
    <recommendedName>
        <fullName evidence="5">5-formyltetrahydrofolate cyclo-ligase</fullName>
        <ecNumber evidence="5">6.3.3.2</ecNumber>
    </recommendedName>
</protein>
<feature type="binding site" evidence="4">
    <location>
        <position position="53"/>
    </location>
    <ligand>
        <name>substrate</name>
    </ligand>
</feature>
<evidence type="ECO:0000256" key="2">
    <source>
        <dbReference type="ARBA" id="ARBA00022741"/>
    </source>
</evidence>
<dbReference type="NCBIfam" id="TIGR02727">
    <property type="entry name" value="MTHFS_bact"/>
    <property type="match status" value="1"/>
</dbReference>
<evidence type="ECO:0000256" key="5">
    <source>
        <dbReference type="RuleBase" id="RU361279"/>
    </source>
</evidence>
<dbReference type="InterPro" id="IPR037171">
    <property type="entry name" value="NagB/RpiA_transferase-like"/>
</dbReference>
<proteinExistence type="inferred from homology"/>
<evidence type="ECO:0000256" key="4">
    <source>
        <dbReference type="PIRSR" id="PIRSR006806-1"/>
    </source>
</evidence>
<comment type="cofactor">
    <cofactor evidence="5">
        <name>Mg(2+)</name>
        <dbReference type="ChEBI" id="CHEBI:18420"/>
    </cofactor>
</comment>
<dbReference type="InterPro" id="IPR002698">
    <property type="entry name" value="FTHF_cligase"/>
</dbReference>
<dbReference type="SUPFAM" id="SSF100950">
    <property type="entry name" value="NagB/RpiA/CoA transferase-like"/>
    <property type="match status" value="1"/>
</dbReference>
<dbReference type="InterPro" id="IPR024185">
    <property type="entry name" value="FTHF_cligase-like_sf"/>
</dbReference>
<dbReference type="Proteomes" id="UP000317593">
    <property type="component" value="Unassembled WGS sequence"/>
</dbReference>
<comment type="similarity">
    <text evidence="1 5">Belongs to the 5-formyltetrahydrofolate cyclo-ligase family.</text>
</comment>
<dbReference type="EC" id="6.3.3.2" evidence="5"/>
<keyword evidence="7" id="KW-1185">Reference proteome</keyword>
<comment type="catalytic activity">
    <reaction evidence="5">
        <text>(6S)-5-formyl-5,6,7,8-tetrahydrofolate + ATP = (6R)-5,10-methenyltetrahydrofolate + ADP + phosphate</text>
        <dbReference type="Rhea" id="RHEA:10488"/>
        <dbReference type="ChEBI" id="CHEBI:30616"/>
        <dbReference type="ChEBI" id="CHEBI:43474"/>
        <dbReference type="ChEBI" id="CHEBI:57455"/>
        <dbReference type="ChEBI" id="CHEBI:57457"/>
        <dbReference type="ChEBI" id="CHEBI:456216"/>
        <dbReference type="EC" id="6.3.3.2"/>
    </reaction>
</comment>
<dbReference type="EMBL" id="FXTH01000002">
    <property type="protein sequence ID" value="SMO41245.1"/>
    <property type="molecule type" value="Genomic_DNA"/>
</dbReference>
<dbReference type="RefSeq" id="WP_142713002.1">
    <property type="nucleotide sequence ID" value="NZ_FXTH01000002.1"/>
</dbReference>
<feature type="binding site" evidence="4">
    <location>
        <begin position="137"/>
        <end position="145"/>
    </location>
    <ligand>
        <name>ATP</name>
        <dbReference type="ChEBI" id="CHEBI:30616"/>
    </ligand>
</feature>
<evidence type="ECO:0000313" key="6">
    <source>
        <dbReference type="EMBL" id="SMO41245.1"/>
    </source>
</evidence>
<keyword evidence="5" id="KW-0479">Metal-binding</keyword>